<keyword evidence="2" id="KW-1185">Reference proteome</keyword>
<proteinExistence type="predicted"/>
<reference evidence="1 2" key="1">
    <citation type="submission" date="2019-02" db="EMBL/GenBank/DDBJ databases">
        <title>Deep-cultivation of Planctomycetes and their phenomic and genomic characterization uncovers novel biology.</title>
        <authorList>
            <person name="Wiegand S."/>
            <person name="Jogler M."/>
            <person name="Boedeker C."/>
            <person name="Pinto D."/>
            <person name="Vollmers J."/>
            <person name="Rivas-Marin E."/>
            <person name="Kohn T."/>
            <person name="Peeters S.H."/>
            <person name="Heuer A."/>
            <person name="Rast P."/>
            <person name="Oberbeckmann S."/>
            <person name="Bunk B."/>
            <person name="Jeske O."/>
            <person name="Meyerdierks A."/>
            <person name="Storesund J.E."/>
            <person name="Kallscheuer N."/>
            <person name="Luecker S."/>
            <person name="Lage O.M."/>
            <person name="Pohl T."/>
            <person name="Merkel B.J."/>
            <person name="Hornburger P."/>
            <person name="Mueller R.-W."/>
            <person name="Bruemmer F."/>
            <person name="Labrenz M."/>
            <person name="Spormann A.M."/>
            <person name="Op den Camp H."/>
            <person name="Overmann J."/>
            <person name="Amann R."/>
            <person name="Jetten M.S.M."/>
            <person name="Mascher T."/>
            <person name="Medema M.H."/>
            <person name="Devos D.P."/>
            <person name="Kaster A.-K."/>
            <person name="Ovreas L."/>
            <person name="Rohde M."/>
            <person name="Galperin M.Y."/>
            <person name="Jogler C."/>
        </authorList>
    </citation>
    <scope>NUCLEOTIDE SEQUENCE [LARGE SCALE GENOMIC DNA]</scope>
    <source>
        <strain evidence="1 2">ETA_A8</strain>
    </source>
</reference>
<sequence length="138" mass="14458">MFNDRQLKLPTLLLACGLLALVGCQGPISTVEGQVTLDGQPLSRGDISFYAPGGALANGAIDVSGRYRIQTGTERGLTPGTYRVVVVANDVILPTEPGGAPMPKLITPAKYSDPATSGFTAEVKPGHNKFDFELKSSP</sequence>
<evidence type="ECO:0000313" key="1">
    <source>
        <dbReference type="EMBL" id="QDU30764.1"/>
    </source>
</evidence>
<dbReference type="Proteomes" id="UP000315017">
    <property type="component" value="Chromosome"/>
</dbReference>
<dbReference type="KEGG" id="aagg:ETAA8_59120"/>
<accession>A0A517YKL8</accession>
<name>A0A517YKL8_9BACT</name>
<dbReference type="PROSITE" id="PS51257">
    <property type="entry name" value="PROKAR_LIPOPROTEIN"/>
    <property type="match status" value="1"/>
</dbReference>
<evidence type="ECO:0008006" key="3">
    <source>
        <dbReference type="Google" id="ProtNLM"/>
    </source>
</evidence>
<evidence type="ECO:0000313" key="2">
    <source>
        <dbReference type="Proteomes" id="UP000315017"/>
    </source>
</evidence>
<dbReference type="OrthoDB" id="279278at2"/>
<dbReference type="RefSeq" id="WP_145096770.1">
    <property type="nucleotide sequence ID" value="NZ_CP036274.1"/>
</dbReference>
<dbReference type="AlphaFoldDB" id="A0A517YKL8"/>
<protein>
    <recommendedName>
        <fullName evidence="3">Carboxypeptidase regulatory-like domain-containing protein</fullName>
    </recommendedName>
</protein>
<organism evidence="1 2">
    <name type="scientific">Anatilimnocola aggregata</name>
    <dbReference type="NCBI Taxonomy" id="2528021"/>
    <lineage>
        <taxon>Bacteria</taxon>
        <taxon>Pseudomonadati</taxon>
        <taxon>Planctomycetota</taxon>
        <taxon>Planctomycetia</taxon>
        <taxon>Pirellulales</taxon>
        <taxon>Pirellulaceae</taxon>
        <taxon>Anatilimnocola</taxon>
    </lineage>
</organism>
<gene>
    <name evidence="1" type="ORF">ETAA8_59120</name>
</gene>
<dbReference type="EMBL" id="CP036274">
    <property type="protein sequence ID" value="QDU30764.1"/>
    <property type="molecule type" value="Genomic_DNA"/>
</dbReference>